<dbReference type="InterPro" id="IPR002492">
    <property type="entry name" value="Transposase_Tc1-like"/>
</dbReference>
<keyword evidence="4" id="KW-1185">Reference proteome</keyword>
<dbReference type="Proteomes" id="UP001159363">
    <property type="component" value="Chromosome 4"/>
</dbReference>
<proteinExistence type="predicted"/>
<comment type="caution">
    <text evidence="3">The sequence shown here is derived from an EMBL/GenBank/DDBJ whole genome shotgun (WGS) entry which is preliminary data.</text>
</comment>
<dbReference type="InterPro" id="IPR009057">
    <property type="entry name" value="Homeodomain-like_sf"/>
</dbReference>
<protein>
    <recommendedName>
        <fullName evidence="2">Transposase Tc1-like domain-containing protein</fullName>
    </recommendedName>
</protein>
<accession>A0ABQ9HJ67</accession>
<name>A0ABQ9HJ67_9NEOP</name>
<evidence type="ECO:0000256" key="1">
    <source>
        <dbReference type="ARBA" id="ARBA00004123"/>
    </source>
</evidence>
<comment type="subcellular location">
    <subcellularLocation>
        <location evidence="1">Nucleus</location>
    </subcellularLocation>
</comment>
<organism evidence="3 4">
    <name type="scientific">Dryococelus australis</name>
    <dbReference type="NCBI Taxonomy" id="614101"/>
    <lineage>
        <taxon>Eukaryota</taxon>
        <taxon>Metazoa</taxon>
        <taxon>Ecdysozoa</taxon>
        <taxon>Arthropoda</taxon>
        <taxon>Hexapoda</taxon>
        <taxon>Insecta</taxon>
        <taxon>Pterygota</taxon>
        <taxon>Neoptera</taxon>
        <taxon>Polyneoptera</taxon>
        <taxon>Phasmatodea</taxon>
        <taxon>Verophasmatodea</taxon>
        <taxon>Anareolatae</taxon>
        <taxon>Phasmatidae</taxon>
        <taxon>Eurycanthinae</taxon>
        <taxon>Dryococelus</taxon>
    </lineage>
</organism>
<evidence type="ECO:0000313" key="4">
    <source>
        <dbReference type="Proteomes" id="UP001159363"/>
    </source>
</evidence>
<gene>
    <name evidence="3" type="ORF">PR048_015844</name>
</gene>
<sequence length="156" mass="18030">MIVSLGQSSVVRLTIAETLGISQSDVSRIWRRYIETGNVNGRPRSGCPRVTTPAQDRYMRINTPRNNNSSTASEIRYRLRAASGVQLSDQTVRNRLREGGLRARRPMRRPYRNRQHRQNRLQWARDHQKRTAGVWSHVLFGRRIHLASINDTMTAP</sequence>
<dbReference type="Pfam" id="PF01498">
    <property type="entry name" value="HTH_Tnp_Tc3_2"/>
    <property type="match status" value="1"/>
</dbReference>
<reference evidence="3 4" key="1">
    <citation type="submission" date="2023-02" db="EMBL/GenBank/DDBJ databases">
        <title>LHISI_Scaffold_Assembly.</title>
        <authorList>
            <person name="Stuart O.P."/>
            <person name="Cleave R."/>
            <person name="Magrath M.J.L."/>
            <person name="Mikheyev A.S."/>
        </authorList>
    </citation>
    <scope>NUCLEOTIDE SEQUENCE [LARGE SCALE GENOMIC DNA]</scope>
    <source>
        <strain evidence="3">Daus_M_001</strain>
        <tissue evidence="3">Leg muscle</tissue>
    </source>
</reference>
<evidence type="ECO:0000313" key="3">
    <source>
        <dbReference type="EMBL" id="KAJ8883988.1"/>
    </source>
</evidence>
<feature type="domain" description="Transposase Tc1-like" evidence="2">
    <location>
        <begin position="65"/>
        <end position="128"/>
    </location>
</feature>
<evidence type="ECO:0000259" key="2">
    <source>
        <dbReference type="Pfam" id="PF01498"/>
    </source>
</evidence>
<dbReference type="SUPFAM" id="SSF46689">
    <property type="entry name" value="Homeodomain-like"/>
    <property type="match status" value="1"/>
</dbReference>
<dbReference type="EMBL" id="JARBHB010000005">
    <property type="protein sequence ID" value="KAJ8883988.1"/>
    <property type="molecule type" value="Genomic_DNA"/>
</dbReference>